<accession>A0A845SU06</accession>
<dbReference type="EMBL" id="VIQT01000002">
    <property type="protein sequence ID" value="NDO37754.1"/>
    <property type="molecule type" value="Genomic_DNA"/>
</dbReference>
<sequence length="389" mass="43946">MTNVMTNTEISLEKSYKDSFSLSCRDEEIFLELLNTLNMERQTKTIKIKQLVFKPLPTAIEASNIFDSDEDFLAVVNDSIENGTKLYLEIDGCPYMLRNTAMASIYERLRISGDALESIPAAILAQHLNNYAAYADNDGLLIFNNRKIEAILGRKYNLFPAETVMELAADYFAQGTPAKFVGGSYSHDHTLAVWNTGECRVEVPFDSATSDILYEQSVSLSTSDCGRKAITISPQMRQKGDRCGLAYCLPLKLEHDRNTNMEKLQSTMALIDKRFQDANDCIRNLLDTTLEHPANVLLSMYKWLKIPAKYGAVIYESRKVMWGNRSQTAYDVYASLSDVLSLVMGEEKSQKKLAEYREGFARALKFDFTGHDLPGQYSYKDKYIGKKGV</sequence>
<organism evidence="1 2">
    <name type="scientific">Anaerotruncus colihominis</name>
    <dbReference type="NCBI Taxonomy" id="169435"/>
    <lineage>
        <taxon>Bacteria</taxon>
        <taxon>Bacillati</taxon>
        <taxon>Bacillota</taxon>
        <taxon>Clostridia</taxon>
        <taxon>Eubacteriales</taxon>
        <taxon>Oscillospiraceae</taxon>
        <taxon>Anaerotruncus</taxon>
    </lineage>
</organism>
<evidence type="ECO:0000313" key="1">
    <source>
        <dbReference type="EMBL" id="NDO37754.1"/>
    </source>
</evidence>
<name>A0A845SU06_9FIRM</name>
<reference evidence="1 2" key="1">
    <citation type="submission" date="2019-06" db="EMBL/GenBank/DDBJ databases">
        <title>Draft genome sequences of 15 bacterial species constituting the stable defined intestinal microbiota of the GM15 gnotobiotic mouse model.</title>
        <authorList>
            <person name="Elie C."/>
            <person name="Mathieu A."/>
            <person name="Saliou A."/>
            <person name="Darnaud M."/>
            <person name="Leulier F."/>
            <person name="Tamellini A."/>
        </authorList>
    </citation>
    <scope>NUCLEOTIDE SEQUENCE [LARGE SCALE GENOMIC DNA]</scope>
    <source>
        <strain evidence="1 2">JM4-15</strain>
    </source>
</reference>
<gene>
    <name evidence="1" type="ORF">FMM72_00575</name>
</gene>
<dbReference type="RefSeq" id="WP_162220236.1">
    <property type="nucleotide sequence ID" value="NZ_VIQT01000002.1"/>
</dbReference>
<proteinExistence type="predicted"/>
<dbReference type="AlphaFoldDB" id="A0A845SU06"/>
<evidence type="ECO:0000313" key="2">
    <source>
        <dbReference type="Proteomes" id="UP000462501"/>
    </source>
</evidence>
<protein>
    <submittedName>
        <fullName evidence="1">Uncharacterized protein</fullName>
    </submittedName>
</protein>
<dbReference type="Proteomes" id="UP000462501">
    <property type="component" value="Unassembled WGS sequence"/>
</dbReference>
<comment type="caution">
    <text evidence="1">The sequence shown here is derived from an EMBL/GenBank/DDBJ whole genome shotgun (WGS) entry which is preliminary data.</text>
</comment>